<evidence type="ECO:0000256" key="1">
    <source>
        <dbReference type="SAM" id="MobiDB-lite"/>
    </source>
</evidence>
<evidence type="ECO:0000313" key="3">
    <source>
        <dbReference type="Proteomes" id="UP000054771"/>
    </source>
</evidence>
<gene>
    <name evidence="2" type="ORF">ASPCAL04114</name>
</gene>
<protein>
    <submittedName>
        <fullName evidence="2">Uncharacterized protein</fullName>
    </submittedName>
</protein>
<dbReference type="EMBL" id="CDMC01000003">
    <property type="protein sequence ID" value="CEL02953.1"/>
    <property type="molecule type" value="Genomic_DNA"/>
</dbReference>
<evidence type="ECO:0000313" key="2">
    <source>
        <dbReference type="EMBL" id="CEL02953.1"/>
    </source>
</evidence>
<organism evidence="2 3">
    <name type="scientific">Aspergillus calidoustus</name>
    <dbReference type="NCBI Taxonomy" id="454130"/>
    <lineage>
        <taxon>Eukaryota</taxon>
        <taxon>Fungi</taxon>
        <taxon>Dikarya</taxon>
        <taxon>Ascomycota</taxon>
        <taxon>Pezizomycotina</taxon>
        <taxon>Eurotiomycetes</taxon>
        <taxon>Eurotiomycetidae</taxon>
        <taxon>Eurotiales</taxon>
        <taxon>Aspergillaceae</taxon>
        <taxon>Aspergillus</taxon>
        <taxon>Aspergillus subgen. Nidulantes</taxon>
    </lineage>
</organism>
<reference evidence="3" key="1">
    <citation type="journal article" date="2016" name="Genome Announc.">
        <title>Draft genome sequences of fungus Aspergillus calidoustus.</title>
        <authorList>
            <person name="Horn F."/>
            <person name="Linde J."/>
            <person name="Mattern D.J."/>
            <person name="Walther G."/>
            <person name="Guthke R."/>
            <person name="Scherlach K."/>
            <person name="Martin K."/>
            <person name="Brakhage A.A."/>
            <person name="Petzke L."/>
            <person name="Valiante V."/>
        </authorList>
    </citation>
    <scope>NUCLEOTIDE SEQUENCE [LARGE SCALE GENOMIC DNA]</scope>
    <source>
        <strain evidence="3">SF006504</strain>
    </source>
</reference>
<name>A0A0U5C537_ASPCI</name>
<sequence length="140" mass="15630">MACKHICKIPCKDRHTCTCNCEESQRLESLAQQQAEGAGARWVVAEPEDRRENERRAAIKNYQAYANGGSKEHDEVLDQKAALQAQRNQPMDLNICLLLDGDNPMDGATRQTNSVAKNEGGTGNDKQDAIQPQKSLLDYW</sequence>
<dbReference type="AlphaFoldDB" id="A0A0U5C537"/>
<accession>A0A0U5C537</accession>
<dbReference type="Proteomes" id="UP000054771">
    <property type="component" value="Unassembled WGS sequence"/>
</dbReference>
<feature type="region of interest" description="Disordered" evidence="1">
    <location>
        <begin position="106"/>
        <end position="140"/>
    </location>
</feature>
<keyword evidence="3" id="KW-1185">Reference proteome</keyword>
<proteinExistence type="predicted"/>